<evidence type="ECO:0000256" key="4">
    <source>
        <dbReference type="ARBA" id="ARBA00022692"/>
    </source>
</evidence>
<evidence type="ECO:0000256" key="6">
    <source>
        <dbReference type="ARBA" id="ARBA00023136"/>
    </source>
</evidence>
<keyword evidence="3 9" id="KW-0808">Transferase</keyword>
<evidence type="ECO:0000313" key="9">
    <source>
        <dbReference type="EMBL" id="CBJ28244.1"/>
    </source>
</evidence>
<sequence>MGDAAIEPSSVNVPALHAGDYLGQITKGIKKSQKDTASSISSTASAASDGTKTGQEEAAGQEEAVAGRGEDTSDIPFKAVPLGLPRSTSSVTQPDSPALRGAKTLVAVDAETPLRRQLLQELLPRPTATATDRDGRVGEEEVDGLLSSPAGVADGGGGTADAGAVVSDSETAAADATPVDAILMPPRHLSISWSEISLHLDDEDEGGRKEATTAKDGESNSPVRTLSSATPSLWDVRGKSSSSKAFGSNRSATTNLEVSDLFEKIRNATNGGYASGSGLFGGRGKAAAVSDVSLSSDDEIASEKESSTREYFEAMGSRPARRLPGLAPFRSGIVSGNGKNGGGADNDGGFPAAEELDPDMDRGGFAGALWRRGILEQSPLMPPPHPPPFRQSPEASSATVSPMVSAAARARLEAEVDVEEGFVWATSPPAATAVVARAADTGAEQVVAGADDLGVAIWGKDFKPEVHAEVLKASEEKGYRPSVDVFLPMCKEPLRLLANTWKYVAALDYPDFKVFVLDDGASEGAQALASTFGFEYVLRADVPALKKAGNLRNAFARTSGEAIAIFDADFCPRADFLKETVPYLGEDPTIGIVQTPQFFRHRKEQTWVEQGAGVTQEFFYRMVQMNQDRFNAAVCVGSCGLYRRAALEPLGGMAAIEHSEDM</sequence>
<feature type="compositionally biased region" description="Polar residues" evidence="7">
    <location>
        <begin position="239"/>
        <end position="251"/>
    </location>
</feature>
<accession>D7G9A1</accession>
<evidence type="ECO:0000256" key="1">
    <source>
        <dbReference type="ARBA" id="ARBA00004141"/>
    </source>
</evidence>
<feature type="region of interest" description="Disordered" evidence="7">
    <location>
        <begin position="28"/>
        <end position="100"/>
    </location>
</feature>
<dbReference type="EC" id="2.4.1.12" evidence="9"/>
<keyword evidence="6" id="KW-0472">Membrane</keyword>
<feature type="compositionally biased region" description="Polar residues" evidence="7">
    <location>
        <begin position="219"/>
        <end position="231"/>
    </location>
</feature>
<evidence type="ECO:0000256" key="7">
    <source>
        <dbReference type="SAM" id="MobiDB-lite"/>
    </source>
</evidence>
<evidence type="ECO:0000256" key="2">
    <source>
        <dbReference type="ARBA" id="ARBA00022676"/>
    </source>
</evidence>
<keyword evidence="4" id="KW-0812">Transmembrane</keyword>
<feature type="region of interest" description="Disordered" evidence="7">
    <location>
        <begin position="200"/>
        <end position="251"/>
    </location>
</feature>
<keyword evidence="2 9" id="KW-0328">Glycosyltransferase</keyword>
<keyword evidence="5" id="KW-1133">Transmembrane helix</keyword>
<feature type="domain" description="Glycosyltransferase 2-like" evidence="8">
    <location>
        <begin position="485"/>
        <end position="649"/>
    </location>
</feature>
<feature type="compositionally biased region" description="Polar residues" evidence="7">
    <location>
        <begin position="86"/>
        <end position="95"/>
    </location>
</feature>
<protein>
    <submittedName>
        <fullName evidence="9">Cellulose synthase (UDP-forming), family GT2</fullName>
        <ecNumber evidence="9">2.4.1.12</ecNumber>
    </submittedName>
</protein>
<dbReference type="InParanoid" id="D7G9A1"/>
<dbReference type="OrthoDB" id="72851at2759"/>
<evidence type="ECO:0000313" key="10">
    <source>
        <dbReference type="Proteomes" id="UP000002630"/>
    </source>
</evidence>
<dbReference type="GO" id="GO:0016020">
    <property type="term" value="C:membrane"/>
    <property type="evidence" value="ECO:0007669"/>
    <property type="project" value="UniProtKB-SubCell"/>
</dbReference>
<feature type="region of interest" description="Disordered" evidence="7">
    <location>
        <begin position="336"/>
        <end position="355"/>
    </location>
</feature>
<feature type="region of interest" description="Disordered" evidence="7">
    <location>
        <begin position="119"/>
        <end position="163"/>
    </location>
</feature>
<dbReference type="SUPFAM" id="SSF53448">
    <property type="entry name" value="Nucleotide-diphospho-sugar transferases"/>
    <property type="match status" value="1"/>
</dbReference>
<feature type="compositionally biased region" description="Basic and acidic residues" evidence="7">
    <location>
        <begin position="206"/>
        <end position="218"/>
    </location>
</feature>
<comment type="subcellular location">
    <subcellularLocation>
        <location evidence="1">Membrane</location>
        <topology evidence="1">Multi-pass membrane protein</topology>
    </subcellularLocation>
</comment>
<name>D7G9A1_ECTSI</name>
<gene>
    <name evidence="9" type="ORF">Esi_0097_0013</name>
</gene>
<dbReference type="Gene3D" id="3.90.550.10">
    <property type="entry name" value="Spore Coat Polysaccharide Biosynthesis Protein SpsA, Chain A"/>
    <property type="match status" value="1"/>
</dbReference>
<dbReference type="InterPro" id="IPR029044">
    <property type="entry name" value="Nucleotide-diphossugar_trans"/>
</dbReference>
<organism evidence="9 10">
    <name type="scientific">Ectocarpus siliculosus</name>
    <name type="common">Brown alga</name>
    <name type="synonym">Conferva siliculosa</name>
    <dbReference type="NCBI Taxonomy" id="2880"/>
    <lineage>
        <taxon>Eukaryota</taxon>
        <taxon>Sar</taxon>
        <taxon>Stramenopiles</taxon>
        <taxon>Ochrophyta</taxon>
        <taxon>PX clade</taxon>
        <taxon>Phaeophyceae</taxon>
        <taxon>Ectocarpales</taxon>
        <taxon>Ectocarpaceae</taxon>
        <taxon>Ectocarpus</taxon>
    </lineage>
</organism>
<proteinExistence type="predicted"/>
<dbReference type="PANTHER" id="PTHR43867:SF2">
    <property type="entry name" value="CELLULOSE SYNTHASE CATALYTIC SUBUNIT A [UDP-FORMING]"/>
    <property type="match status" value="1"/>
</dbReference>
<dbReference type="AlphaFoldDB" id="D7G9A1"/>
<dbReference type="GO" id="GO:0016760">
    <property type="term" value="F:cellulose synthase (UDP-forming) activity"/>
    <property type="evidence" value="ECO:0007669"/>
    <property type="project" value="UniProtKB-EC"/>
</dbReference>
<dbReference type="EMBL" id="FN649734">
    <property type="protein sequence ID" value="CBJ28244.1"/>
    <property type="molecule type" value="Genomic_DNA"/>
</dbReference>
<feature type="region of interest" description="Disordered" evidence="7">
    <location>
        <begin position="291"/>
        <end position="310"/>
    </location>
</feature>
<reference evidence="9 10" key="1">
    <citation type="journal article" date="2010" name="Nature">
        <title>The Ectocarpus genome and the independent evolution of multicellularity in brown algae.</title>
        <authorList>
            <person name="Cock J.M."/>
            <person name="Sterck L."/>
            <person name="Rouze P."/>
            <person name="Scornet D."/>
            <person name="Allen A.E."/>
            <person name="Amoutzias G."/>
            <person name="Anthouard V."/>
            <person name="Artiguenave F."/>
            <person name="Aury J.M."/>
            <person name="Badger J.H."/>
            <person name="Beszteri B."/>
            <person name="Billiau K."/>
            <person name="Bonnet E."/>
            <person name="Bothwell J.H."/>
            <person name="Bowler C."/>
            <person name="Boyen C."/>
            <person name="Brownlee C."/>
            <person name="Carrano C.J."/>
            <person name="Charrier B."/>
            <person name="Cho G.Y."/>
            <person name="Coelho S.M."/>
            <person name="Collen J."/>
            <person name="Corre E."/>
            <person name="Da Silva C."/>
            <person name="Delage L."/>
            <person name="Delaroque N."/>
            <person name="Dittami S.M."/>
            <person name="Doulbeau S."/>
            <person name="Elias M."/>
            <person name="Farnham G."/>
            <person name="Gachon C.M."/>
            <person name="Gschloessl B."/>
            <person name="Heesch S."/>
            <person name="Jabbari K."/>
            <person name="Jubin C."/>
            <person name="Kawai H."/>
            <person name="Kimura K."/>
            <person name="Kloareg B."/>
            <person name="Kupper F.C."/>
            <person name="Lang D."/>
            <person name="Le Bail A."/>
            <person name="Leblanc C."/>
            <person name="Lerouge P."/>
            <person name="Lohr M."/>
            <person name="Lopez P.J."/>
            <person name="Martens C."/>
            <person name="Maumus F."/>
            <person name="Michel G."/>
            <person name="Miranda-Saavedra D."/>
            <person name="Morales J."/>
            <person name="Moreau H."/>
            <person name="Motomura T."/>
            <person name="Nagasato C."/>
            <person name="Napoli C.A."/>
            <person name="Nelson D.R."/>
            <person name="Nyvall-Collen P."/>
            <person name="Peters A.F."/>
            <person name="Pommier C."/>
            <person name="Potin P."/>
            <person name="Poulain J."/>
            <person name="Quesneville H."/>
            <person name="Read B."/>
            <person name="Rensing S.A."/>
            <person name="Ritter A."/>
            <person name="Rousvoal S."/>
            <person name="Samanta M."/>
            <person name="Samson G."/>
            <person name="Schroeder D.C."/>
            <person name="Segurens B."/>
            <person name="Strittmatter M."/>
            <person name="Tonon T."/>
            <person name="Tregear J.W."/>
            <person name="Valentin K."/>
            <person name="von Dassow P."/>
            <person name="Yamagishi T."/>
            <person name="Van de Peer Y."/>
            <person name="Wincker P."/>
        </authorList>
    </citation>
    <scope>NUCLEOTIDE SEQUENCE [LARGE SCALE GENOMIC DNA]</scope>
    <source>
        <strain evidence="10">Ec32 / CCAP1310/4</strain>
    </source>
</reference>
<feature type="compositionally biased region" description="Low complexity" evidence="7">
    <location>
        <begin position="35"/>
        <end position="67"/>
    </location>
</feature>
<dbReference type="InterPro" id="IPR050321">
    <property type="entry name" value="Glycosyltr_2/OpgH_subfam"/>
</dbReference>
<dbReference type="Proteomes" id="UP000002630">
    <property type="component" value="Linkage Group LG09"/>
</dbReference>
<evidence type="ECO:0000256" key="5">
    <source>
        <dbReference type="ARBA" id="ARBA00022989"/>
    </source>
</evidence>
<dbReference type="Pfam" id="PF00535">
    <property type="entry name" value="Glycos_transf_2"/>
    <property type="match status" value="1"/>
</dbReference>
<keyword evidence="10" id="KW-1185">Reference proteome</keyword>
<dbReference type="InterPro" id="IPR001173">
    <property type="entry name" value="Glyco_trans_2-like"/>
</dbReference>
<dbReference type="PANTHER" id="PTHR43867">
    <property type="entry name" value="CELLULOSE SYNTHASE CATALYTIC SUBUNIT A [UDP-FORMING]"/>
    <property type="match status" value="1"/>
</dbReference>
<evidence type="ECO:0000259" key="8">
    <source>
        <dbReference type="Pfam" id="PF00535"/>
    </source>
</evidence>
<feature type="compositionally biased region" description="Basic and acidic residues" evidence="7">
    <location>
        <begin position="301"/>
        <end position="310"/>
    </location>
</feature>
<dbReference type="EMBL" id="FN649212">
    <property type="protein sequence ID" value="CBJ28244.1"/>
    <property type="molecule type" value="Genomic_DNA"/>
</dbReference>
<evidence type="ECO:0000256" key="3">
    <source>
        <dbReference type="ARBA" id="ARBA00022679"/>
    </source>
</evidence>